<dbReference type="Gene3D" id="3.90.105.10">
    <property type="entry name" value="Molybdopterin biosynthesis moea protein, domain 2"/>
    <property type="match status" value="1"/>
</dbReference>
<keyword evidence="4 6" id="KW-0501">Molybdenum cofactor biosynthesis</keyword>
<comment type="pathway">
    <text evidence="2 6">Cofactor biosynthesis; molybdopterin biosynthesis.</text>
</comment>
<dbReference type="InterPro" id="IPR036135">
    <property type="entry name" value="MoeA_linker/N_sf"/>
</dbReference>
<dbReference type="InterPro" id="IPR005110">
    <property type="entry name" value="MoeA_linker/N"/>
</dbReference>
<keyword evidence="6" id="KW-0500">Molybdenum</keyword>
<dbReference type="InterPro" id="IPR036425">
    <property type="entry name" value="MoaB/Mog-like_dom_sf"/>
</dbReference>
<dbReference type="SMART" id="SM00852">
    <property type="entry name" value="MoCF_biosynth"/>
    <property type="match status" value="1"/>
</dbReference>
<comment type="similarity">
    <text evidence="3 6">Belongs to the MoeA family.</text>
</comment>
<dbReference type="STRING" id="1267768.BV394_02810"/>
<dbReference type="Gene3D" id="2.40.340.10">
    <property type="entry name" value="MoeA, C-terminal, domain IV"/>
    <property type="match status" value="1"/>
</dbReference>
<dbReference type="EMBL" id="CP019124">
    <property type="protein sequence ID" value="APX88792.1"/>
    <property type="molecule type" value="Genomic_DNA"/>
</dbReference>
<proteinExistence type="inferred from homology"/>
<dbReference type="RefSeq" id="WP_076978816.1">
    <property type="nucleotide sequence ID" value="NZ_CP019124.1"/>
</dbReference>
<dbReference type="CDD" id="cd00887">
    <property type="entry name" value="MoeA"/>
    <property type="match status" value="1"/>
</dbReference>
<protein>
    <recommendedName>
        <fullName evidence="6">Molybdopterin molybdenumtransferase</fullName>
        <ecNumber evidence="6">2.10.1.1</ecNumber>
    </recommendedName>
</protein>
<dbReference type="PANTHER" id="PTHR10192">
    <property type="entry name" value="MOLYBDOPTERIN BIOSYNTHESIS PROTEIN"/>
    <property type="match status" value="1"/>
</dbReference>
<evidence type="ECO:0000256" key="3">
    <source>
        <dbReference type="ARBA" id="ARBA00010763"/>
    </source>
</evidence>
<organism evidence="7 8">
    <name type="scientific">Brevirhabdus pacifica</name>
    <dbReference type="NCBI Taxonomy" id="1267768"/>
    <lineage>
        <taxon>Bacteria</taxon>
        <taxon>Pseudomonadati</taxon>
        <taxon>Pseudomonadota</taxon>
        <taxon>Alphaproteobacteria</taxon>
        <taxon>Rhodobacterales</taxon>
        <taxon>Paracoccaceae</taxon>
        <taxon>Brevirhabdus</taxon>
    </lineage>
</organism>
<reference evidence="7 8" key="1">
    <citation type="submission" date="2017-01" db="EMBL/GenBank/DDBJ databases">
        <title>Genomic analysis of Xuhuaishuia manganoxidans DY6-4.</title>
        <authorList>
            <person name="Wang X."/>
        </authorList>
    </citation>
    <scope>NUCLEOTIDE SEQUENCE [LARGE SCALE GENOMIC DNA]</scope>
    <source>
        <strain evidence="7 8">DY6-4</strain>
    </source>
</reference>
<accession>A0A2M9DG65</accession>
<dbReference type="NCBIfam" id="NF045515">
    <property type="entry name" value="Glp_gephyrin"/>
    <property type="match status" value="1"/>
</dbReference>
<dbReference type="SUPFAM" id="SSF63867">
    <property type="entry name" value="MoeA C-terminal domain-like"/>
    <property type="match status" value="1"/>
</dbReference>
<keyword evidence="6" id="KW-0808">Transferase</keyword>
<comment type="function">
    <text evidence="1 6">Catalyzes the insertion of molybdate into adenylated molybdopterin with the concomitant release of AMP.</text>
</comment>
<dbReference type="Proteomes" id="UP000187266">
    <property type="component" value="Chromosome"/>
</dbReference>
<gene>
    <name evidence="7" type="ORF">BV394_02810</name>
</gene>
<evidence type="ECO:0000256" key="6">
    <source>
        <dbReference type="RuleBase" id="RU365090"/>
    </source>
</evidence>
<dbReference type="SUPFAM" id="SSF53218">
    <property type="entry name" value="Molybdenum cofactor biosynthesis proteins"/>
    <property type="match status" value="1"/>
</dbReference>
<dbReference type="AlphaFoldDB" id="A0A1U7DFP1"/>
<dbReference type="Gene3D" id="2.170.190.11">
    <property type="entry name" value="Molybdopterin biosynthesis moea protein, domain 3"/>
    <property type="match status" value="1"/>
</dbReference>
<dbReference type="UniPathway" id="UPA00344"/>
<dbReference type="InterPro" id="IPR001453">
    <property type="entry name" value="MoaB/Mog_dom"/>
</dbReference>
<dbReference type="OrthoDB" id="9804758at2"/>
<dbReference type="GO" id="GO:0005829">
    <property type="term" value="C:cytosol"/>
    <property type="evidence" value="ECO:0007669"/>
    <property type="project" value="TreeGrafter"/>
</dbReference>
<dbReference type="GO" id="GO:0006777">
    <property type="term" value="P:Mo-molybdopterin cofactor biosynthetic process"/>
    <property type="evidence" value="ECO:0007669"/>
    <property type="project" value="UniProtKB-UniRule"/>
</dbReference>
<dbReference type="InterPro" id="IPR036688">
    <property type="entry name" value="MoeA_C_domain_IV_sf"/>
</dbReference>
<dbReference type="SUPFAM" id="SSF63882">
    <property type="entry name" value="MoeA N-terminal region -like"/>
    <property type="match status" value="1"/>
</dbReference>
<evidence type="ECO:0000256" key="2">
    <source>
        <dbReference type="ARBA" id="ARBA00005046"/>
    </source>
</evidence>
<keyword evidence="6" id="KW-0460">Magnesium</keyword>
<name>A0A1U7DFP1_9RHOB</name>
<evidence type="ECO:0000313" key="7">
    <source>
        <dbReference type="EMBL" id="APX88792.1"/>
    </source>
</evidence>
<evidence type="ECO:0000256" key="4">
    <source>
        <dbReference type="ARBA" id="ARBA00023150"/>
    </source>
</evidence>
<sequence>MISVDEALAAVLALAAPLPTETVDLAEAAGRVLASPVVARRAQPPFAASAMDGYAVRQDEVAAGARFRVIGEAAAGHGFDGALEPGQAVRIFTGAPLPRGADRVLIQEDVDRTEGGRGDDATVSITLRDGFDTARYVRPAGGDFDIGATIPAPRRLRPADLALIAAMNQPRVEVFRRPDVALIATGDELVMPGEDPSPDQIIASNSFGLKAMLEAQGARARMLPIARDDRASLEQAFELARGADLVVTIGGASVGDHDLVAGVAGERGLDQAFYKVAMRPGKPLMAGRLDGAAMIGLPGNPVSSMVCGLVFLVPMVRAMQGLPAGPMPTRMVPLSAPLEANGRRAHYMRARLDEDGSGVAALDRQDSSLLSVLAASDALIVRPVGDTARGIGERVPVIVQRLHD</sequence>
<dbReference type="Pfam" id="PF00994">
    <property type="entry name" value="MoCF_biosynth"/>
    <property type="match status" value="1"/>
</dbReference>
<dbReference type="EC" id="2.10.1.1" evidence="6"/>
<dbReference type="InterPro" id="IPR005111">
    <property type="entry name" value="MoeA_C_domain_IV"/>
</dbReference>
<comment type="catalytic activity">
    <reaction evidence="5">
        <text>adenylyl-molybdopterin + molybdate = Mo-molybdopterin + AMP + H(+)</text>
        <dbReference type="Rhea" id="RHEA:35047"/>
        <dbReference type="ChEBI" id="CHEBI:15378"/>
        <dbReference type="ChEBI" id="CHEBI:36264"/>
        <dbReference type="ChEBI" id="CHEBI:62727"/>
        <dbReference type="ChEBI" id="CHEBI:71302"/>
        <dbReference type="ChEBI" id="CHEBI:456215"/>
        <dbReference type="EC" id="2.10.1.1"/>
    </reaction>
</comment>
<accession>A0A1U7DFP1</accession>
<keyword evidence="6" id="KW-0479">Metal-binding</keyword>
<evidence type="ECO:0000313" key="8">
    <source>
        <dbReference type="Proteomes" id="UP000187266"/>
    </source>
</evidence>
<dbReference type="GO" id="GO:0046872">
    <property type="term" value="F:metal ion binding"/>
    <property type="evidence" value="ECO:0007669"/>
    <property type="project" value="UniProtKB-UniRule"/>
</dbReference>
<evidence type="ECO:0000256" key="5">
    <source>
        <dbReference type="ARBA" id="ARBA00047317"/>
    </source>
</evidence>
<dbReference type="Pfam" id="PF03454">
    <property type="entry name" value="MoeA_C"/>
    <property type="match status" value="1"/>
</dbReference>
<dbReference type="Pfam" id="PF03453">
    <property type="entry name" value="MoeA_N"/>
    <property type="match status" value="1"/>
</dbReference>
<keyword evidence="8" id="KW-1185">Reference proteome</keyword>
<dbReference type="InterPro" id="IPR038987">
    <property type="entry name" value="MoeA-like"/>
</dbReference>
<dbReference type="PANTHER" id="PTHR10192:SF5">
    <property type="entry name" value="GEPHYRIN"/>
    <property type="match status" value="1"/>
</dbReference>
<dbReference type="Gene3D" id="3.40.980.10">
    <property type="entry name" value="MoaB/Mog-like domain"/>
    <property type="match status" value="1"/>
</dbReference>
<dbReference type="GO" id="GO:0061599">
    <property type="term" value="F:molybdopterin molybdotransferase activity"/>
    <property type="evidence" value="ECO:0007669"/>
    <property type="project" value="UniProtKB-UniRule"/>
</dbReference>
<comment type="cofactor">
    <cofactor evidence="6">
        <name>Mg(2+)</name>
        <dbReference type="ChEBI" id="CHEBI:18420"/>
    </cofactor>
</comment>
<evidence type="ECO:0000256" key="1">
    <source>
        <dbReference type="ARBA" id="ARBA00002901"/>
    </source>
</evidence>